<protein>
    <submittedName>
        <fullName evidence="1">Uncharacterized protein</fullName>
    </submittedName>
</protein>
<dbReference type="EMBL" id="LR134162">
    <property type="protein sequence ID" value="VEB05178.1"/>
    <property type="molecule type" value="Genomic_DNA"/>
</dbReference>
<dbReference type="AlphaFoldDB" id="A0A3S4GQM2"/>
<gene>
    <name evidence="1" type="ORF">NCTC13635_05029</name>
</gene>
<sequence>MGAAVESNNRLTVEIFQGQRGEAEPFLPLQQPFSLRPLRFGNKGDGLLRREGYLQRTVVGGQPEGELGALRSVPPVTGE</sequence>
<name>A0A3S4GQM2_KLEPN</name>
<organism evidence="1 2">
    <name type="scientific">Klebsiella pneumoniae</name>
    <dbReference type="NCBI Taxonomy" id="573"/>
    <lineage>
        <taxon>Bacteria</taxon>
        <taxon>Pseudomonadati</taxon>
        <taxon>Pseudomonadota</taxon>
        <taxon>Gammaproteobacteria</taxon>
        <taxon>Enterobacterales</taxon>
        <taxon>Enterobacteriaceae</taxon>
        <taxon>Klebsiella/Raoultella group</taxon>
        <taxon>Klebsiella</taxon>
        <taxon>Klebsiella pneumoniae complex</taxon>
    </lineage>
</organism>
<reference evidence="1 2" key="1">
    <citation type="submission" date="2018-12" db="EMBL/GenBank/DDBJ databases">
        <authorList>
            <consortium name="Pathogen Informatics"/>
        </authorList>
    </citation>
    <scope>NUCLEOTIDE SEQUENCE [LARGE SCALE GENOMIC DNA]</scope>
    <source>
        <strain evidence="1 2">NCTC13635</strain>
    </source>
</reference>
<proteinExistence type="predicted"/>
<dbReference type="Proteomes" id="UP000282433">
    <property type="component" value="Chromosome"/>
</dbReference>
<accession>A0A3S4GQM2</accession>
<evidence type="ECO:0000313" key="2">
    <source>
        <dbReference type="Proteomes" id="UP000282433"/>
    </source>
</evidence>
<evidence type="ECO:0000313" key="1">
    <source>
        <dbReference type="EMBL" id="VEB05178.1"/>
    </source>
</evidence>